<protein>
    <submittedName>
        <fullName evidence="2">CGNR zinc finger domain-containing protein</fullName>
    </submittedName>
</protein>
<dbReference type="InterPro" id="IPR021005">
    <property type="entry name" value="Znf_CGNR"/>
</dbReference>
<evidence type="ECO:0000313" key="3">
    <source>
        <dbReference type="Proteomes" id="UP001602287"/>
    </source>
</evidence>
<sequence length="206" mass="22023">MPSVSPPPWPATARYGLEPAPGGLGLVQDLLNTLPAGAPRQPDLLDDLDSATQWAHDVAARWSTATGRPAPDVTLDPAGLRALRTFRDELRYGIDARLHGTPESGPPEPAPAPCTTGATLRLDGNGSVHLDPAGTGAELLVSLVLAELFAAHLTDVGRRVKTCRNPRCQVAFYDRSRNNSGVWHSVRVCGLPANLRAHRARQRQAD</sequence>
<comment type="caution">
    <text evidence="2">The sequence shown here is derived from an EMBL/GenBank/DDBJ whole genome shotgun (WGS) entry which is preliminary data.</text>
</comment>
<dbReference type="Gene3D" id="1.10.3300.10">
    <property type="entry name" value="Jann2411-like domain"/>
    <property type="match status" value="1"/>
</dbReference>
<proteinExistence type="predicted"/>
<feature type="domain" description="Zinc finger CGNR" evidence="1">
    <location>
        <begin position="159"/>
        <end position="202"/>
    </location>
</feature>
<dbReference type="PANTHER" id="PTHR35525">
    <property type="entry name" value="BLL6575 PROTEIN"/>
    <property type="match status" value="1"/>
</dbReference>
<accession>A0ABW6VSS9</accession>
<organism evidence="2 3">
    <name type="scientific">Micromonospora parva</name>
    <dbReference type="NCBI Taxonomy" id="1464048"/>
    <lineage>
        <taxon>Bacteria</taxon>
        <taxon>Bacillati</taxon>
        <taxon>Actinomycetota</taxon>
        <taxon>Actinomycetes</taxon>
        <taxon>Micromonosporales</taxon>
        <taxon>Micromonosporaceae</taxon>
        <taxon>Micromonospora</taxon>
    </lineage>
</organism>
<name>A0ABW6VSS9_9ACTN</name>
<evidence type="ECO:0000313" key="2">
    <source>
        <dbReference type="EMBL" id="MFF5200691.1"/>
    </source>
</evidence>
<dbReference type="EMBL" id="JBIAZM010000004">
    <property type="protein sequence ID" value="MFF5200691.1"/>
    <property type="molecule type" value="Genomic_DNA"/>
</dbReference>
<dbReference type="Proteomes" id="UP001602287">
    <property type="component" value="Unassembled WGS sequence"/>
</dbReference>
<dbReference type="SUPFAM" id="SSF160904">
    <property type="entry name" value="Jann2411-like"/>
    <property type="match status" value="1"/>
</dbReference>
<dbReference type="Pfam" id="PF11706">
    <property type="entry name" value="zf-CGNR"/>
    <property type="match status" value="1"/>
</dbReference>
<gene>
    <name evidence="2" type="ORF">ACFY3B_13910</name>
</gene>
<dbReference type="InterPro" id="IPR010852">
    <property type="entry name" value="ABATE"/>
</dbReference>
<keyword evidence="3" id="KW-1185">Reference proteome</keyword>
<dbReference type="PANTHER" id="PTHR35525:SF3">
    <property type="entry name" value="BLL6575 PROTEIN"/>
    <property type="match status" value="1"/>
</dbReference>
<evidence type="ECO:0000259" key="1">
    <source>
        <dbReference type="Pfam" id="PF11706"/>
    </source>
</evidence>
<reference evidence="2 3" key="1">
    <citation type="submission" date="2024-10" db="EMBL/GenBank/DDBJ databases">
        <title>The Natural Products Discovery Center: Release of the First 8490 Sequenced Strains for Exploring Actinobacteria Biosynthetic Diversity.</title>
        <authorList>
            <person name="Kalkreuter E."/>
            <person name="Kautsar S.A."/>
            <person name="Yang D."/>
            <person name="Bader C.D."/>
            <person name="Teijaro C.N."/>
            <person name="Fluegel L."/>
            <person name="Davis C.M."/>
            <person name="Simpson J.R."/>
            <person name="Lauterbach L."/>
            <person name="Steele A.D."/>
            <person name="Gui C."/>
            <person name="Meng S."/>
            <person name="Li G."/>
            <person name="Viehrig K."/>
            <person name="Ye F."/>
            <person name="Su P."/>
            <person name="Kiefer A.F."/>
            <person name="Nichols A."/>
            <person name="Cepeda A.J."/>
            <person name="Yan W."/>
            <person name="Fan B."/>
            <person name="Jiang Y."/>
            <person name="Adhikari A."/>
            <person name="Zheng C.-J."/>
            <person name="Schuster L."/>
            <person name="Cowan T.M."/>
            <person name="Smanski M.J."/>
            <person name="Chevrette M.G."/>
            <person name="De Carvalho L.P.S."/>
            <person name="Shen B."/>
        </authorList>
    </citation>
    <scope>NUCLEOTIDE SEQUENCE [LARGE SCALE GENOMIC DNA]</scope>
    <source>
        <strain evidence="2 3">NPDC000140</strain>
    </source>
</reference>
<dbReference type="InterPro" id="IPR023286">
    <property type="entry name" value="ABATE_dom_sf"/>
</dbReference>
<dbReference type="RefSeq" id="WP_387220230.1">
    <property type="nucleotide sequence ID" value="NZ_JBIAZM010000004.1"/>
</dbReference>